<protein>
    <submittedName>
        <fullName evidence="1">Uncharacterized protein</fullName>
    </submittedName>
</protein>
<sequence>KEQDSDVVELANASNRRSVLKYNYEGVEFVLIITIKTGEISFRIENYEIRLNYGIKQTLKINSLINFNKSFKTFELINQTEFNHNMDMTINEIMIELNKFKLTPTSTGEGASGGVDPFDVLIEVIRENKQRIISEQEPELITIKQSLKKDD</sequence>
<organism evidence="1 2">
    <name type="scientific">Adineta steineri</name>
    <dbReference type="NCBI Taxonomy" id="433720"/>
    <lineage>
        <taxon>Eukaryota</taxon>
        <taxon>Metazoa</taxon>
        <taxon>Spiralia</taxon>
        <taxon>Gnathifera</taxon>
        <taxon>Rotifera</taxon>
        <taxon>Eurotatoria</taxon>
        <taxon>Bdelloidea</taxon>
        <taxon>Adinetida</taxon>
        <taxon>Adinetidae</taxon>
        <taxon>Adineta</taxon>
    </lineage>
</organism>
<dbReference type="EMBL" id="CAJOAY010004087">
    <property type="protein sequence ID" value="CAF4054125.1"/>
    <property type="molecule type" value="Genomic_DNA"/>
</dbReference>
<gene>
    <name evidence="1" type="ORF">OKA104_LOCUS32974</name>
</gene>
<comment type="caution">
    <text evidence="1">The sequence shown here is derived from an EMBL/GenBank/DDBJ whole genome shotgun (WGS) entry which is preliminary data.</text>
</comment>
<dbReference type="Proteomes" id="UP000663881">
    <property type="component" value="Unassembled WGS sequence"/>
</dbReference>
<evidence type="ECO:0000313" key="2">
    <source>
        <dbReference type="Proteomes" id="UP000663881"/>
    </source>
</evidence>
<reference evidence="1" key="1">
    <citation type="submission" date="2021-02" db="EMBL/GenBank/DDBJ databases">
        <authorList>
            <person name="Nowell W R."/>
        </authorList>
    </citation>
    <scope>NUCLEOTIDE SEQUENCE</scope>
</reference>
<accession>A0A819S0V0</accession>
<dbReference type="AlphaFoldDB" id="A0A819S0V0"/>
<feature type="non-terminal residue" evidence="1">
    <location>
        <position position="1"/>
    </location>
</feature>
<evidence type="ECO:0000313" key="1">
    <source>
        <dbReference type="EMBL" id="CAF4054125.1"/>
    </source>
</evidence>
<proteinExistence type="predicted"/>
<name>A0A819S0V0_9BILA</name>